<organism evidence="2 3">
    <name type="scientific">Ancylostoma caninum</name>
    <name type="common">Dog hookworm</name>
    <dbReference type="NCBI Taxonomy" id="29170"/>
    <lineage>
        <taxon>Eukaryota</taxon>
        <taxon>Metazoa</taxon>
        <taxon>Ecdysozoa</taxon>
        <taxon>Nematoda</taxon>
        <taxon>Chromadorea</taxon>
        <taxon>Rhabditida</taxon>
        <taxon>Rhabditina</taxon>
        <taxon>Rhabditomorpha</taxon>
        <taxon>Strongyloidea</taxon>
        <taxon>Ancylostomatidae</taxon>
        <taxon>Ancylostomatinae</taxon>
        <taxon>Ancylostoma</taxon>
    </lineage>
</organism>
<comment type="caution">
    <text evidence="2">The sequence shown here is derived from an EMBL/GenBank/DDBJ whole genome shotgun (WGS) entry which is preliminary data.</text>
</comment>
<feature type="transmembrane region" description="Helical" evidence="1">
    <location>
        <begin position="6"/>
        <end position="26"/>
    </location>
</feature>
<reference evidence="2 3" key="1">
    <citation type="submission" date="2014-10" db="EMBL/GenBank/DDBJ databases">
        <title>Draft genome of the hookworm Ancylostoma caninum.</title>
        <authorList>
            <person name="Mitreva M."/>
        </authorList>
    </citation>
    <scope>NUCLEOTIDE SEQUENCE [LARGE SCALE GENOMIC DNA]</scope>
    <source>
        <strain evidence="2 3">Baltimore</strain>
    </source>
</reference>
<evidence type="ECO:0000313" key="3">
    <source>
        <dbReference type="Proteomes" id="UP000252519"/>
    </source>
</evidence>
<protein>
    <submittedName>
        <fullName evidence="2">Uncharacterized protein</fullName>
    </submittedName>
</protein>
<keyword evidence="1" id="KW-0812">Transmembrane</keyword>
<keyword evidence="1" id="KW-1133">Transmembrane helix</keyword>
<dbReference type="AlphaFoldDB" id="A0A368FAK5"/>
<name>A0A368FAK5_ANCCA</name>
<dbReference type="EMBL" id="JOJR01003160">
    <property type="protein sequence ID" value="RCN28019.1"/>
    <property type="molecule type" value="Genomic_DNA"/>
</dbReference>
<keyword evidence="3" id="KW-1185">Reference proteome</keyword>
<evidence type="ECO:0000313" key="2">
    <source>
        <dbReference type="EMBL" id="RCN28019.1"/>
    </source>
</evidence>
<gene>
    <name evidence="2" type="ORF">ANCCAN_26243</name>
</gene>
<accession>A0A368FAK5</accession>
<evidence type="ECO:0000256" key="1">
    <source>
        <dbReference type="SAM" id="Phobius"/>
    </source>
</evidence>
<keyword evidence="1" id="KW-0472">Membrane</keyword>
<proteinExistence type="predicted"/>
<sequence>MLPLLVVAIFTPVHYLFTYSFVLTVWSFSNDEGCPMGVVTEKVAGYLIIESAKERPSMQVLLTLERTNKTNTRRSPTPFPL</sequence>
<dbReference type="Proteomes" id="UP000252519">
    <property type="component" value="Unassembled WGS sequence"/>
</dbReference>